<evidence type="ECO:0000256" key="2">
    <source>
        <dbReference type="ARBA" id="ARBA00023315"/>
    </source>
</evidence>
<name>A0A1H6INA8_9EURY</name>
<evidence type="ECO:0000313" key="5">
    <source>
        <dbReference type="Proteomes" id="UP000199215"/>
    </source>
</evidence>
<dbReference type="AlphaFoldDB" id="A0A1H6INA8"/>
<dbReference type="InterPro" id="IPR016181">
    <property type="entry name" value="Acyl_CoA_acyltransferase"/>
</dbReference>
<dbReference type="RefSeq" id="WP_092816463.1">
    <property type="nucleotide sequence ID" value="NZ_FNWU01000002.1"/>
</dbReference>
<gene>
    <name evidence="4" type="ORF">SAMN05192561_102321</name>
</gene>
<dbReference type="Gene3D" id="3.40.630.30">
    <property type="match status" value="1"/>
</dbReference>
<keyword evidence="1 4" id="KW-0808">Transferase</keyword>
<protein>
    <submittedName>
        <fullName evidence="4">Acetyltransferase (GNAT) family protein</fullName>
    </submittedName>
</protein>
<dbReference type="STRING" id="1267564.SAMN05192561_102321"/>
<evidence type="ECO:0000313" key="4">
    <source>
        <dbReference type="EMBL" id="SEH47750.1"/>
    </source>
</evidence>
<dbReference type="GO" id="GO:0016747">
    <property type="term" value="F:acyltransferase activity, transferring groups other than amino-acyl groups"/>
    <property type="evidence" value="ECO:0007669"/>
    <property type="project" value="InterPro"/>
</dbReference>
<evidence type="ECO:0000259" key="3">
    <source>
        <dbReference type="PROSITE" id="PS51186"/>
    </source>
</evidence>
<dbReference type="PANTHER" id="PTHR43877">
    <property type="entry name" value="AMINOALKYLPHOSPHONATE N-ACETYLTRANSFERASE-RELATED-RELATED"/>
    <property type="match status" value="1"/>
</dbReference>
<evidence type="ECO:0000256" key="1">
    <source>
        <dbReference type="ARBA" id="ARBA00022679"/>
    </source>
</evidence>
<dbReference type="OrthoDB" id="38613at2157"/>
<keyword evidence="5" id="KW-1185">Reference proteome</keyword>
<dbReference type="Proteomes" id="UP000199215">
    <property type="component" value="Unassembled WGS sequence"/>
</dbReference>
<dbReference type="Pfam" id="PF00583">
    <property type="entry name" value="Acetyltransf_1"/>
    <property type="match status" value="1"/>
</dbReference>
<dbReference type="CDD" id="cd04301">
    <property type="entry name" value="NAT_SF"/>
    <property type="match status" value="1"/>
</dbReference>
<dbReference type="EMBL" id="FNWU01000002">
    <property type="protein sequence ID" value="SEH47750.1"/>
    <property type="molecule type" value="Genomic_DNA"/>
</dbReference>
<proteinExistence type="predicted"/>
<organism evidence="4 5">
    <name type="scientific">Halopenitus malekzadehii</name>
    <dbReference type="NCBI Taxonomy" id="1267564"/>
    <lineage>
        <taxon>Archaea</taxon>
        <taxon>Methanobacteriati</taxon>
        <taxon>Methanobacteriota</taxon>
        <taxon>Stenosarchaea group</taxon>
        <taxon>Halobacteria</taxon>
        <taxon>Halobacteriales</taxon>
        <taxon>Haloferacaceae</taxon>
        <taxon>Halopenitus</taxon>
    </lineage>
</organism>
<feature type="domain" description="N-acetyltransferase" evidence="3">
    <location>
        <begin position="16"/>
        <end position="170"/>
    </location>
</feature>
<accession>A0A1H6INA8</accession>
<dbReference type="InterPro" id="IPR000182">
    <property type="entry name" value="GNAT_dom"/>
</dbReference>
<dbReference type="InterPro" id="IPR050832">
    <property type="entry name" value="Bact_Acetyltransf"/>
</dbReference>
<keyword evidence="2" id="KW-0012">Acyltransferase</keyword>
<reference evidence="4 5" key="1">
    <citation type="submission" date="2016-10" db="EMBL/GenBank/DDBJ databases">
        <authorList>
            <person name="de Groot N.N."/>
        </authorList>
    </citation>
    <scope>NUCLEOTIDE SEQUENCE [LARGE SCALE GENOMIC DNA]</scope>
    <source>
        <strain evidence="4 5">IBRC-M10418</strain>
    </source>
</reference>
<dbReference type="PANTHER" id="PTHR43877:SF2">
    <property type="entry name" value="AMINOALKYLPHOSPHONATE N-ACETYLTRANSFERASE-RELATED"/>
    <property type="match status" value="1"/>
</dbReference>
<sequence length="170" mass="18570">MTGSKAGSTNGDESSDSIVAATMTDLDVLVDLWVELAAHQRGEGSHLRAAPNEPVVRTVLADHIVADEAFLARATPEGAPVGFITVSREHGPFEQDVDRGFVDALFVRPDDRGRGIGSRLLDRGEERLATMGVETVALEVLASNVDARRLYRRHGYQPHRVELEKDLSDR</sequence>
<dbReference type="PROSITE" id="PS51186">
    <property type="entry name" value="GNAT"/>
    <property type="match status" value="1"/>
</dbReference>
<dbReference type="SUPFAM" id="SSF55729">
    <property type="entry name" value="Acyl-CoA N-acyltransferases (Nat)"/>
    <property type="match status" value="1"/>
</dbReference>